<protein>
    <submittedName>
        <fullName evidence="7">CD225/dispanin family protein</fullName>
    </submittedName>
</protein>
<comment type="subcellular location">
    <subcellularLocation>
        <location evidence="1">Membrane</location>
    </subcellularLocation>
</comment>
<reference evidence="7 8" key="1">
    <citation type="submission" date="2018-07" db="EMBL/GenBank/DDBJ databases">
        <title>Pedobacter sp. nov., isolated from soil.</title>
        <authorList>
            <person name="Zhou L.Y."/>
            <person name="Du Z.J."/>
        </authorList>
    </citation>
    <scope>NUCLEOTIDE SEQUENCE [LARGE SCALE GENOMIC DNA]</scope>
    <source>
        <strain evidence="7 8">JDX94</strain>
    </source>
</reference>
<sequence>MEDQQPQGQPPFGQQPFGQSRFGNHPGPAPKNWLVESILVTIFCCLPLGIAGIVNAANVNSKYAIGDYAGAQAASAAAAKWTKIGFFIGIGVYVLYFIFFFVLGLGGAMMSNYR</sequence>
<feature type="transmembrane region" description="Helical" evidence="6">
    <location>
        <begin position="33"/>
        <end position="54"/>
    </location>
</feature>
<dbReference type="InterPro" id="IPR051423">
    <property type="entry name" value="CD225/Dispanin"/>
</dbReference>
<evidence type="ECO:0000256" key="3">
    <source>
        <dbReference type="ARBA" id="ARBA00022989"/>
    </source>
</evidence>
<feature type="compositionally biased region" description="Low complexity" evidence="5">
    <location>
        <begin position="1"/>
        <end position="19"/>
    </location>
</feature>
<dbReference type="Pfam" id="PF04505">
    <property type="entry name" value="CD225"/>
    <property type="match status" value="1"/>
</dbReference>
<dbReference type="EMBL" id="QPKV01000010">
    <property type="protein sequence ID" value="RDC54711.1"/>
    <property type="molecule type" value="Genomic_DNA"/>
</dbReference>
<name>A0A369PPY4_9SPHI</name>
<feature type="transmembrane region" description="Helical" evidence="6">
    <location>
        <begin position="84"/>
        <end position="108"/>
    </location>
</feature>
<evidence type="ECO:0000256" key="5">
    <source>
        <dbReference type="SAM" id="MobiDB-lite"/>
    </source>
</evidence>
<dbReference type="PANTHER" id="PTHR14948:SF44">
    <property type="entry name" value="PROLINE-RICH TRANSMEMBRANE PROTEIN 1-LIKE"/>
    <property type="match status" value="1"/>
</dbReference>
<comment type="caution">
    <text evidence="7">The sequence shown here is derived from an EMBL/GenBank/DDBJ whole genome shotgun (WGS) entry which is preliminary data.</text>
</comment>
<proteinExistence type="predicted"/>
<dbReference type="InterPro" id="IPR007593">
    <property type="entry name" value="CD225/Dispanin_fam"/>
</dbReference>
<feature type="region of interest" description="Disordered" evidence="5">
    <location>
        <begin position="1"/>
        <end position="25"/>
    </location>
</feature>
<keyword evidence="4 6" id="KW-0472">Membrane</keyword>
<evidence type="ECO:0000313" key="7">
    <source>
        <dbReference type="EMBL" id="RDC54711.1"/>
    </source>
</evidence>
<dbReference type="RefSeq" id="WP_115404468.1">
    <property type="nucleotide sequence ID" value="NZ_QPKV01000010.1"/>
</dbReference>
<evidence type="ECO:0000256" key="4">
    <source>
        <dbReference type="ARBA" id="ARBA00023136"/>
    </source>
</evidence>
<dbReference type="OrthoDB" id="9815705at2"/>
<dbReference type="AlphaFoldDB" id="A0A369PPY4"/>
<evidence type="ECO:0000256" key="2">
    <source>
        <dbReference type="ARBA" id="ARBA00022692"/>
    </source>
</evidence>
<keyword evidence="2 6" id="KW-0812">Transmembrane</keyword>
<dbReference type="GO" id="GO:0016020">
    <property type="term" value="C:membrane"/>
    <property type="evidence" value="ECO:0007669"/>
    <property type="project" value="UniProtKB-SubCell"/>
</dbReference>
<gene>
    <name evidence="7" type="ORF">DU508_19585</name>
</gene>
<keyword evidence="3 6" id="KW-1133">Transmembrane helix</keyword>
<dbReference type="Proteomes" id="UP000253961">
    <property type="component" value="Unassembled WGS sequence"/>
</dbReference>
<dbReference type="PANTHER" id="PTHR14948">
    <property type="entry name" value="NG5"/>
    <property type="match status" value="1"/>
</dbReference>
<evidence type="ECO:0000256" key="1">
    <source>
        <dbReference type="ARBA" id="ARBA00004370"/>
    </source>
</evidence>
<organism evidence="7 8">
    <name type="scientific">Pedobacter chinensis</name>
    <dbReference type="NCBI Taxonomy" id="2282421"/>
    <lineage>
        <taxon>Bacteria</taxon>
        <taxon>Pseudomonadati</taxon>
        <taxon>Bacteroidota</taxon>
        <taxon>Sphingobacteriia</taxon>
        <taxon>Sphingobacteriales</taxon>
        <taxon>Sphingobacteriaceae</taxon>
        <taxon>Pedobacter</taxon>
    </lineage>
</organism>
<evidence type="ECO:0000256" key="6">
    <source>
        <dbReference type="SAM" id="Phobius"/>
    </source>
</evidence>
<keyword evidence="8" id="KW-1185">Reference proteome</keyword>
<accession>A0A369PPY4</accession>
<evidence type="ECO:0000313" key="8">
    <source>
        <dbReference type="Proteomes" id="UP000253961"/>
    </source>
</evidence>